<name>A0A2Z7CXA8_9LAMI</name>
<evidence type="ECO:0000313" key="3">
    <source>
        <dbReference type="Proteomes" id="UP000250235"/>
    </source>
</evidence>
<feature type="region of interest" description="Disordered" evidence="1">
    <location>
        <begin position="1"/>
        <end position="22"/>
    </location>
</feature>
<gene>
    <name evidence="2" type="ORF">F511_10904</name>
</gene>
<organism evidence="2 3">
    <name type="scientific">Dorcoceras hygrometricum</name>
    <dbReference type="NCBI Taxonomy" id="472368"/>
    <lineage>
        <taxon>Eukaryota</taxon>
        <taxon>Viridiplantae</taxon>
        <taxon>Streptophyta</taxon>
        <taxon>Embryophyta</taxon>
        <taxon>Tracheophyta</taxon>
        <taxon>Spermatophyta</taxon>
        <taxon>Magnoliopsida</taxon>
        <taxon>eudicotyledons</taxon>
        <taxon>Gunneridae</taxon>
        <taxon>Pentapetalae</taxon>
        <taxon>asterids</taxon>
        <taxon>lamiids</taxon>
        <taxon>Lamiales</taxon>
        <taxon>Gesneriaceae</taxon>
        <taxon>Didymocarpoideae</taxon>
        <taxon>Trichosporeae</taxon>
        <taxon>Loxocarpinae</taxon>
        <taxon>Dorcoceras</taxon>
    </lineage>
</organism>
<reference evidence="2 3" key="1">
    <citation type="journal article" date="2015" name="Proc. Natl. Acad. Sci. U.S.A.">
        <title>The resurrection genome of Boea hygrometrica: A blueprint for survival of dehydration.</title>
        <authorList>
            <person name="Xiao L."/>
            <person name="Yang G."/>
            <person name="Zhang L."/>
            <person name="Yang X."/>
            <person name="Zhao S."/>
            <person name="Ji Z."/>
            <person name="Zhou Q."/>
            <person name="Hu M."/>
            <person name="Wang Y."/>
            <person name="Chen M."/>
            <person name="Xu Y."/>
            <person name="Jin H."/>
            <person name="Xiao X."/>
            <person name="Hu G."/>
            <person name="Bao F."/>
            <person name="Hu Y."/>
            <person name="Wan P."/>
            <person name="Li L."/>
            <person name="Deng X."/>
            <person name="Kuang T."/>
            <person name="Xiang C."/>
            <person name="Zhu J.K."/>
            <person name="Oliver M.J."/>
            <person name="He Y."/>
        </authorList>
    </citation>
    <scope>NUCLEOTIDE SEQUENCE [LARGE SCALE GENOMIC DNA]</scope>
    <source>
        <strain evidence="3">cv. XS01</strain>
    </source>
</reference>
<keyword evidence="3" id="KW-1185">Reference proteome</keyword>
<sequence>MVRRTVTEQSERNGKGSHRCKVPGHSRRLLWHDVFVYENGMKTVERPSQNGRNGGKVFGDMKMARGLGRIRGALR</sequence>
<dbReference type="EMBL" id="KQ993062">
    <property type="protein sequence ID" value="KZV49364.1"/>
    <property type="molecule type" value="Genomic_DNA"/>
</dbReference>
<proteinExistence type="predicted"/>
<dbReference type="Proteomes" id="UP000250235">
    <property type="component" value="Unassembled WGS sequence"/>
</dbReference>
<evidence type="ECO:0000256" key="1">
    <source>
        <dbReference type="SAM" id="MobiDB-lite"/>
    </source>
</evidence>
<feature type="compositionally biased region" description="Basic and acidic residues" evidence="1">
    <location>
        <begin position="1"/>
        <end position="14"/>
    </location>
</feature>
<evidence type="ECO:0000313" key="2">
    <source>
        <dbReference type="EMBL" id="KZV49364.1"/>
    </source>
</evidence>
<protein>
    <submittedName>
        <fullName evidence="2">Uncharacterized protein</fullName>
    </submittedName>
</protein>
<accession>A0A2Z7CXA8</accession>
<dbReference type="AlphaFoldDB" id="A0A2Z7CXA8"/>